<dbReference type="OrthoDB" id="341482at2759"/>
<evidence type="ECO:0000256" key="3">
    <source>
        <dbReference type="ARBA" id="ARBA00022816"/>
    </source>
</evidence>
<evidence type="ECO:0000313" key="11">
    <source>
        <dbReference type="Proteomes" id="UP000053259"/>
    </source>
</evidence>
<keyword evidence="7" id="KW-0539">Nucleus</keyword>
<dbReference type="InParanoid" id="A0A0D1XQ65"/>
<gene>
    <name evidence="10" type="ORF">PV09_04458</name>
</gene>
<evidence type="ECO:0000256" key="1">
    <source>
        <dbReference type="ARBA" id="ARBA00004567"/>
    </source>
</evidence>
<keyword evidence="6" id="KW-0906">Nuclear pore complex</keyword>
<evidence type="ECO:0000256" key="5">
    <source>
        <dbReference type="ARBA" id="ARBA00023010"/>
    </source>
</evidence>
<evidence type="ECO:0000256" key="9">
    <source>
        <dbReference type="SAM" id="MobiDB-lite"/>
    </source>
</evidence>
<comment type="subcellular location">
    <subcellularLocation>
        <location evidence="1">Nucleus</location>
        <location evidence="1">Nuclear pore complex</location>
    </subcellularLocation>
</comment>
<keyword evidence="2" id="KW-0813">Transport</keyword>
<dbReference type="GeneID" id="27312431"/>
<dbReference type="AlphaFoldDB" id="A0A0D1XQ65"/>
<keyword evidence="4" id="KW-0653">Protein transport</keyword>
<keyword evidence="11" id="KW-1185">Reference proteome</keyword>
<dbReference type="GO" id="GO:0006606">
    <property type="term" value="P:protein import into nucleus"/>
    <property type="evidence" value="ECO:0007669"/>
    <property type="project" value="TreeGrafter"/>
</dbReference>
<evidence type="ECO:0000256" key="6">
    <source>
        <dbReference type="ARBA" id="ARBA00023132"/>
    </source>
</evidence>
<feature type="compositionally biased region" description="Polar residues" evidence="9">
    <location>
        <begin position="36"/>
        <end position="45"/>
    </location>
</feature>
<dbReference type="InterPro" id="IPR037700">
    <property type="entry name" value="NUP88/NUP82"/>
</dbReference>
<dbReference type="VEuPathDB" id="FungiDB:PV09_04458"/>
<dbReference type="HOGENOM" id="CLU_009483_0_0_1"/>
<proteinExistence type="predicted"/>
<keyword evidence="5" id="KW-0811">Translocation</keyword>
<dbReference type="PANTHER" id="PTHR13257">
    <property type="entry name" value="NUCLEOPORIN NUP84-RELATED"/>
    <property type="match status" value="1"/>
</dbReference>
<keyword evidence="3" id="KW-0509">mRNA transport</keyword>
<evidence type="ECO:0000256" key="8">
    <source>
        <dbReference type="SAM" id="Coils"/>
    </source>
</evidence>
<dbReference type="GO" id="GO:0000056">
    <property type="term" value="P:ribosomal small subunit export from nucleus"/>
    <property type="evidence" value="ECO:0007669"/>
    <property type="project" value="InterPro"/>
</dbReference>
<feature type="region of interest" description="Disordered" evidence="9">
    <location>
        <begin position="831"/>
        <end position="852"/>
    </location>
</feature>
<dbReference type="EMBL" id="KN847540">
    <property type="protein sequence ID" value="KIW04726.1"/>
    <property type="molecule type" value="Genomic_DNA"/>
</dbReference>
<sequence length="886" mass="98389">MPRVIKRTPEWLVEPSPGHHLFSFQGSKLHGHGSRATDTSPTGSLRTIAKGRGSEIFVASGNELRWADLGALKQDFQEVEAMRNRASQTAGHKAGDAESGYRTLKVPGSGTITQLVVSPEREFLAIVRSHQIYVAILPDLRHLRETDVGTYKLKCFHLGPTIHCVEEAAVVSVLWHPLGEYGRCLVTVTSDSVVRLWEISKDDRSTFEQPSTAIDLKKLANAVSADQDFSASKFGSAKGFTPDSAELEPAAVCFGGRGFEGENPWHSMTLWLATKGGDIYTLCPLLPKRFETAADFIESLSVLVAAKQLEAQEDKTKLLTSDAQAEFLASLQEQEPMLAQGASEFETRYIYCKPHRPGPAPKLQGPFEIDPELEEDSEFVDIYVTPFETPQEQAFDEDQELPGSSSLVCVLTSLNQVLTMVDFDGIDGQWVPSRGTPFSTPKNRGVIVPEDYHTLNLFEIIHLNSQNDNISMNFSTITPDIVSPHAFFVTGSTGVHYISAARWTRNILNELAEKDDVNNTSSIRLDTLLESAQSLVEHLIVFPRLASSSSSPPPVACLVFADSHISRSGLGYFILTTRANEPWAAQLDISDSDLSTLADAEISFDDLDSIETYSLEPYQRKLILAEPRDVYRPDPAFERPSVLPTFIREQSSDRKTAVLLMEDVDLESMPLLEIMIATHHRIQGEFEGLNKAANGLFTQTKRLRDSLLEQIRRVRELKEIVERVTGDDDENGGSEDCGLQSEVVKLNLRVTEARERQKNLAERVDRLKNSLSRISTKQLSDKEKAFKKELEDFDCKLNSGEYSPRGGVKSSALMDRIMEVTTLSASLTKQAKESLEEGEGQNKRVGSKGNVSSGFRKAKIQGVMELLEREQIAVDRAAEKLERLKV</sequence>
<evidence type="ECO:0000313" key="10">
    <source>
        <dbReference type="EMBL" id="KIW04726.1"/>
    </source>
</evidence>
<dbReference type="GO" id="GO:0017056">
    <property type="term" value="F:structural constituent of nuclear pore"/>
    <property type="evidence" value="ECO:0007669"/>
    <property type="project" value="InterPro"/>
</dbReference>
<dbReference type="SUPFAM" id="SSF117289">
    <property type="entry name" value="Nucleoporin domain"/>
    <property type="match status" value="1"/>
</dbReference>
<dbReference type="Proteomes" id="UP000053259">
    <property type="component" value="Unassembled WGS sequence"/>
</dbReference>
<accession>A0A0D1XQ65</accession>
<name>A0A0D1XQ65_9PEZI</name>
<keyword evidence="8" id="KW-0175">Coiled coil</keyword>
<evidence type="ECO:0000256" key="4">
    <source>
        <dbReference type="ARBA" id="ARBA00022927"/>
    </source>
</evidence>
<feature type="region of interest" description="Disordered" evidence="9">
    <location>
        <begin position="23"/>
        <end position="45"/>
    </location>
</feature>
<dbReference type="RefSeq" id="XP_016214595.1">
    <property type="nucleotide sequence ID" value="XM_016357803.1"/>
</dbReference>
<protein>
    <submittedName>
        <fullName evidence="10">Uncharacterized protein</fullName>
    </submittedName>
</protein>
<organism evidence="10 11">
    <name type="scientific">Verruconis gallopava</name>
    <dbReference type="NCBI Taxonomy" id="253628"/>
    <lineage>
        <taxon>Eukaryota</taxon>
        <taxon>Fungi</taxon>
        <taxon>Dikarya</taxon>
        <taxon>Ascomycota</taxon>
        <taxon>Pezizomycotina</taxon>
        <taxon>Dothideomycetes</taxon>
        <taxon>Pleosporomycetidae</taxon>
        <taxon>Venturiales</taxon>
        <taxon>Sympoventuriaceae</taxon>
        <taxon>Verruconis</taxon>
    </lineage>
</organism>
<reference evidence="10 11" key="1">
    <citation type="submission" date="2015-01" db="EMBL/GenBank/DDBJ databases">
        <title>The Genome Sequence of Ochroconis gallopava CBS43764.</title>
        <authorList>
            <consortium name="The Broad Institute Genomics Platform"/>
            <person name="Cuomo C."/>
            <person name="de Hoog S."/>
            <person name="Gorbushina A."/>
            <person name="Stielow B."/>
            <person name="Teixiera M."/>
            <person name="Abouelleil A."/>
            <person name="Chapman S.B."/>
            <person name="Priest M."/>
            <person name="Young S.K."/>
            <person name="Wortman J."/>
            <person name="Nusbaum C."/>
            <person name="Birren B."/>
        </authorList>
    </citation>
    <scope>NUCLEOTIDE SEQUENCE [LARGE SCALE GENOMIC DNA]</scope>
    <source>
        <strain evidence="10 11">CBS 43764</strain>
    </source>
</reference>
<dbReference type="STRING" id="253628.A0A0D1XQ65"/>
<dbReference type="GO" id="GO:0005643">
    <property type="term" value="C:nuclear pore"/>
    <property type="evidence" value="ECO:0007669"/>
    <property type="project" value="UniProtKB-SubCell"/>
</dbReference>
<evidence type="ECO:0000256" key="2">
    <source>
        <dbReference type="ARBA" id="ARBA00022448"/>
    </source>
</evidence>
<dbReference type="PANTHER" id="PTHR13257:SF0">
    <property type="entry name" value="NUCLEAR PORE COMPLEX PROTEIN NUP88"/>
    <property type="match status" value="1"/>
</dbReference>
<evidence type="ECO:0000256" key="7">
    <source>
        <dbReference type="ARBA" id="ARBA00023242"/>
    </source>
</evidence>
<dbReference type="GO" id="GO:0006406">
    <property type="term" value="P:mRNA export from nucleus"/>
    <property type="evidence" value="ECO:0007669"/>
    <property type="project" value="TreeGrafter"/>
</dbReference>
<dbReference type="GO" id="GO:0000055">
    <property type="term" value="P:ribosomal large subunit export from nucleus"/>
    <property type="evidence" value="ECO:0007669"/>
    <property type="project" value="InterPro"/>
</dbReference>
<feature type="coiled-coil region" evidence="8">
    <location>
        <begin position="743"/>
        <end position="777"/>
    </location>
</feature>